<keyword evidence="6 9" id="KW-0689">Ribosomal protein</keyword>
<evidence type="ECO:0000256" key="8">
    <source>
        <dbReference type="ARBA" id="ARBA00023274"/>
    </source>
</evidence>
<dbReference type="Gene3D" id="3.40.50.12780">
    <property type="entry name" value="N-terminal domain of ligase-like"/>
    <property type="match status" value="1"/>
</dbReference>
<evidence type="ECO:0000256" key="9">
    <source>
        <dbReference type="RuleBase" id="RU003877"/>
    </source>
</evidence>
<organism evidence="12 13">
    <name type="scientific">Amorphotheca resinae ATCC 22711</name>
    <dbReference type="NCBI Taxonomy" id="857342"/>
    <lineage>
        <taxon>Eukaryota</taxon>
        <taxon>Fungi</taxon>
        <taxon>Dikarya</taxon>
        <taxon>Ascomycota</taxon>
        <taxon>Pezizomycotina</taxon>
        <taxon>Leotiomycetes</taxon>
        <taxon>Helotiales</taxon>
        <taxon>Amorphothecaceae</taxon>
        <taxon>Amorphotheca</taxon>
    </lineage>
</organism>
<sequence length="742" mass="82713">MSTFENVITIDGKGHLLGRLASTVAKQLLNGQKIVVVRCEALNISGEFFRAKLKYHAYLRKMTRYNPTRGGPFHFRAPSRIFYKTVRGMIPHKTARGAAAMERLKVFEGVPPPYDKVKRVVVPQALRVLRLKPGRKYCTVGRLSHEVGWKYQDVVARLEERRKVKGAAYYARKKTARRQLAEAQKSAKVDDKTKKQLAESPTFFLPRAAEIEPDALAIYHVCANGKVLRRNYAEFADRARGLAYYLIKNDYKRVGILAPNTPAFLESIFGIAAAGGIMVPINYRLKKEDITYIFEYAKVDSIIVDKEYAGLLSDFGSRNPKVPFIIDTDTDSTSGALSGPFDAAVLEGLNYDTENGSRGWAGLKAQTEDEDSCISVPFTSGTTARPKGVVYTHRGAYLAALANIIESGLNYHVGRCGYLWTLPMFHAMGWTFPWAVTAVRGTHYCLRKIDYPLIWKLLKNENVTHFAAAPTVNTLLCANKDAERLPSPVRVTVAASPPTAHLFEQMTNLNLMPVHVYGLTETYGPITKGYHMPVWETLPTKEKYARMARQGHGFITSLPVRVIKTEGVADGELVDVKKDGKEIGEIVFFGNICAKEYLWDPEATKKLFAGGGLHSGDLAVWHPDGSIQILDRQKDIIISGGENISSVALEAMLTQHPDVLEAGVVSVPDSHWGERPKAFVTVQEGRQLKGEELIEWAKHESSISKFMVPREVEVVQELPKTSTGKIKKNVLRAWAKGNYDEK</sequence>
<dbReference type="PANTHER" id="PTHR43859:SF4">
    <property type="entry name" value="BUTANOATE--COA LIGASE AAE1-RELATED"/>
    <property type="match status" value="1"/>
</dbReference>
<evidence type="ECO:0008006" key="14">
    <source>
        <dbReference type="Google" id="ProtNLM"/>
    </source>
</evidence>
<dbReference type="FunFam" id="3.30.300.30:FF:000008">
    <property type="entry name" value="2,3-dihydroxybenzoate-AMP ligase"/>
    <property type="match status" value="1"/>
</dbReference>
<keyword evidence="4" id="KW-0436">Ligase</keyword>
<dbReference type="SUPFAM" id="SSF56801">
    <property type="entry name" value="Acetyl-CoA synthetase-like"/>
    <property type="match status" value="1"/>
</dbReference>
<dbReference type="PROSITE" id="PS00783">
    <property type="entry name" value="RIBOSOMAL_L13"/>
    <property type="match status" value="1"/>
</dbReference>
<accession>A0A2T3B0F1</accession>
<dbReference type="HAMAP" id="MF_01366">
    <property type="entry name" value="Ribosomal_uL13"/>
    <property type="match status" value="1"/>
</dbReference>
<evidence type="ECO:0000256" key="3">
    <source>
        <dbReference type="ARBA" id="ARBA00006432"/>
    </source>
</evidence>
<dbReference type="Pfam" id="PF13193">
    <property type="entry name" value="AMP-binding_C"/>
    <property type="match status" value="1"/>
</dbReference>
<dbReference type="GO" id="GO:0016874">
    <property type="term" value="F:ligase activity"/>
    <property type="evidence" value="ECO:0007669"/>
    <property type="project" value="UniProtKB-KW"/>
</dbReference>
<protein>
    <recommendedName>
        <fullName evidence="14">AMP dependent synthetase and ligase</fullName>
    </recommendedName>
</protein>
<dbReference type="FunFam" id="3.90.1180.10:FF:000002">
    <property type="entry name" value="60S ribosomal protein L16"/>
    <property type="match status" value="1"/>
</dbReference>
<comment type="function">
    <text evidence="1">Component of the ribosome, a large ribonucleoprotein complex responsible for the synthesis of proteins in the cell. The small ribosomal subunit (SSU) binds messenger RNAs (mRNAs) and translates the encoded message by selecting cognate aminoacyl-transfer RNA (tRNA) molecules. The large subunit (LSU) contains the ribosomal catalytic site termed the peptidyl transferase center (PTC), which catalyzes the formation of peptide bonds, thereby polymerizing the amino acids delivered by tRNAs into a polypeptide chain. The nascent polypeptides leave the ribosome through a tunnel in the LSU and interact with protein factors that function in enzymatic processing, targeting, and the membrane insertion of nascent chains at the exit of the ribosomal tunnel.</text>
</comment>
<dbReference type="InterPro" id="IPR005755">
    <property type="entry name" value="Ribosomal_uL13_euk/arc"/>
</dbReference>
<dbReference type="GO" id="GO:0006412">
    <property type="term" value="P:translation"/>
    <property type="evidence" value="ECO:0007669"/>
    <property type="project" value="InterPro"/>
</dbReference>
<dbReference type="GO" id="GO:0006631">
    <property type="term" value="P:fatty acid metabolic process"/>
    <property type="evidence" value="ECO:0007669"/>
    <property type="project" value="UniProtKB-KW"/>
</dbReference>
<dbReference type="InterPro" id="IPR005822">
    <property type="entry name" value="Ribosomal_uL13"/>
</dbReference>
<keyword evidence="13" id="KW-1185">Reference proteome</keyword>
<evidence type="ECO:0000259" key="10">
    <source>
        <dbReference type="Pfam" id="PF00501"/>
    </source>
</evidence>
<dbReference type="STRING" id="857342.A0A2T3B0F1"/>
<evidence type="ECO:0000256" key="1">
    <source>
        <dbReference type="ARBA" id="ARBA00004021"/>
    </source>
</evidence>
<evidence type="ECO:0000259" key="11">
    <source>
        <dbReference type="Pfam" id="PF13193"/>
    </source>
</evidence>
<dbReference type="RefSeq" id="XP_024720394.1">
    <property type="nucleotide sequence ID" value="XM_024869275.1"/>
</dbReference>
<evidence type="ECO:0000313" key="12">
    <source>
        <dbReference type="EMBL" id="PSS16886.1"/>
    </source>
</evidence>
<dbReference type="GO" id="GO:0015934">
    <property type="term" value="C:large ribosomal subunit"/>
    <property type="evidence" value="ECO:0007669"/>
    <property type="project" value="InterPro"/>
</dbReference>
<dbReference type="InterPro" id="IPR042099">
    <property type="entry name" value="ANL_N_sf"/>
</dbReference>
<dbReference type="SUPFAM" id="SSF52161">
    <property type="entry name" value="Ribosomal protein L13"/>
    <property type="match status" value="1"/>
</dbReference>
<feature type="domain" description="AMP-dependent synthetase/ligase" evidence="10">
    <location>
        <begin position="207"/>
        <end position="598"/>
    </location>
</feature>
<keyword evidence="5" id="KW-0276">Fatty acid metabolism</keyword>
<dbReference type="Proteomes" id="UP000241818">
    <property type="component" value="Unassembled WGS sequence"/>
</dbReference>
<evidence type="ECO:0000256" key="7">
    <source>
        <dbReference type="ARBA" id="ARBA00023098"/>
    </source>
</evidence>
<dbReference type="InterPro" id="IPR045851">
    <property type="entry name" value="AMP-bd_C_sf"/>
</dbReference>
<dbReference type="InterPro" id="IPR036899">
    <property type="entry name" value="Ribosomal_uL13_sf"/>
</dbReference>
<keyword evidence="8 9" id="KW-0687">Ribonucleoprotein</keyword>
<dbReference type="EMBL" id="KZ679012">
    <property type="protein sequence ID" value="PSS16886.1"/>
    <property type="molecule type" value="Genomic_DNA"/>
</dbReference>
<comment type="similarity">
    <text evidence="3">Belongs to the ATP-dependent AMP-binding enzyme family.</text>
</comment>
<dbReference type="Pfam" id="PF00572">
    <property type="entry name" value="Ribosomal_L13"/>
    <property type="match status" value="1"/>
</dbReference>
<name>A0A2T3B0F1_AMORE</name>
<dbReference type="GO" id="GO:0003735">
    <property type="term" value="F:structural constituent of ribosome"/>
    <property type="evidence" value="ECO:0007669"/>
    <property type="project" value="InterPro"/>
</dbReference>
<dbReference type="Gene3D" id="3.90.1180.10">
    <property type="entry name" value="Ribosomal protein L13"/>
    <property type="match status" value="1"/>
</dbReference>
<dbReference type="GeneID" id="36577356"/>
<proteinExistence type="inferred from homology"/>
<dbReference type="CDD" id="cd00392">
    <property type="entry name" value="Ribosomal_L13"/>
    <property type="match status" value="1"/>
</dbReference>
<dbReference type="PANTHER" id="PTHR43859">
    <property type="entry name" value="ACYL-ACTIVATING ENZYME"/>
    <property type="match status" value="1"/>
</dbReference>
<dbReference type="FunFam" id="6.10.250.3250:FF:000001">
    <property type="entry name" value="60S ribosomal protein L13a"/>
    <property type="match status" value="1"/>
</dbReference>
<dbReference type="AlphaFoldDB" id="A0A2T3B0F1"/>
<dbReference type="Gene3D" id="3.30.300.30">
    <property type="match status" value="1"/>
</dbReference>
<dbReference type="InParanoid" id="A0A2T3B0F1"/>
<evidence type="ECO:0000256" key="6">
    <source>
        <dbReference type="ARBA" id="ARBA00022980"/>
    </source>
</evidence>
<evidence type="ECO:0000313" key="13">
    <source>
        <dbReference type="Proteomes" id="UP000241818"/>
    </source>
</evidence>
<feature type="domain" description="AMP-binding enzyme C-terminal" evidence="11">
    <location>
        <begin position="649"/>
        <end position="725"/>
    </location>
</feature>
<gene>
    <name evidence="12" type="ORF">M430DRAFT_67210</name>
</gene>
<dbReference type="OrthoDB" id="1882297at2759"/>
<dbReference type="InterPro" id="IPR023563">
    <property type="entry name" value="Ribosomal_uL13_CS"/>
</dbReference>
<dbReference type="NCBIfam" id="TIGR01077">
    <property type="entry name" value="L13_A_E"/>
    <property type="match status" value="1"/>
</dbReference>
<dbReference type="Pfam" id="PF00501">
    <property type="entry name" value="AMP-binding"/>
    <property type="match status" value="1"/>
</dbReference>
<keyword evidence="7" id="KW-0443">Lipid metabolism</keyword>
<evidence type="ECO:0000256" key="5">
    <source>
        <dbReference type="ARBA" id="ARBA00022832"/>
    </source>
</evidence>
<comment type="similarity">
    <text evidence="2 9">Belongs to the universal ribosomal protein uL13 family.</text>
</comment>
<evidence type="ECO:0000256" key="4">
    <source>
        <dbReference type="ARBA" id="ARBA00022598"/>
    </source>
</evidence>
<dbReference type="Gene3D" id="6.10.250.3250">
    <property type="match status" value="1"/>
</dbReference>
<dbReference type="InterPro" id="IPR025110">
    <property type="entry name" value="AMP-bd_C"/>
</dbReference>
<dbReference type="InterPro" id="IPR000873">
    <property type="entry name" value="AMP-dep_synth/lig_dom"/>
</dbReference>
<reference evidence="12 13" key="1">
    <citation type="journal article" date="2018" name="New Phytol.">
        <title>Comparative genomics and transcriptomics depict ericoid mycorrhizal fungi as versatile saprotrophs and plant mutualists.</title>
        <authorList>
            <person name="Martino E."/>
            <person name="Morin E."/>
            <person name="Grelet G.A."/>
            <person name="Kuo A."/>
            <person name="Kohler A."/>
            <person name="Daghino S."/>
            <person name="Barry K.W."/>
            <person name="Cichocki N."/>
            <person name="Clum A."/>
            <person name="Dockter R.B."/>
            <person name="Hainaut M."/>
            <person name="Kuo R.C."/>
            <person name="LaButti K."/>
            <person name="Lindahl B.D."/>
            <person name="Lindquist E.A."/>
            <person name="Lipzen A."/>
            <person name="Khouja H.R."/>
            <person name="Magnuson J."/>
            <person name="Murat C."/>
            <person name="Ohm R.A."/>
            <person name="Singer S.W."/>
            <person name="Spatafora J.W."/>
            <person name="Wang M."/>
            <person name="Veneault-Fourrey C."/>
            <person name="Henrissat B."/>
            <person name="Grigoriev I.V."/>
            <person name="Martin F.M."/>
            <person name="Perotto S."/>
        </authorList>
    </citation>
    <scope>NUCLEOTIDE SEQUENCE [LARGE SCALE GENOMIC DNA]</scope>
    <source>
        <strain evidence="12 13">ATCC 22711</strain>
    </source>
</reference>
<evidence type="ECO:0000256" key="2">
    <source>
        <dbReference type="ARBA" id="ARBA00006227"/>
    </source>
</evidence>